<dbReference type="SUPFAM" id="SSF55486">
    <property type="entry name" value="Metalloproteases ('zincins'), catalytic domain"/>
    <property type="match status" value="1"/>
</dbReference>
<dbReference type="InterPro" id="IPR008757">
    <property type="entry name" value="Peptidase_M6-like_domain"/>
</dbReference>
<dbReference type="PIRSF" id="PIRSF007519">
    <property type="entry name" value="Protease_InhA"/>
    <property type="match status" value="1"/>
</dbReference>
<comment type="caution">
    <text evidence="4">The sequence shown here is derived from an EMBL/GenBank/DDBJ whole genome shotgun (WGS) entry which is preliminary data.</text>
</comment>
<sequence length="754" mass="84216">MKMGKTLTGLLSAALILGAVGAPAASAAPVGDGKAEEQEHRFVDWGTVDVERLSKALMKRGEIDKETTPEEVEKAVKRYVEKRKIPHGIDTSTKWGSKAEKGLKSVQSKNIKKANRKGNWSDRMYNRAHKDNIVLALIEFPDYQHNSIEQEEGSLYTKDFSPEHYEKMLFNPKGYTTPEGLDLMTMAEYYLKQSGGTWTVDGTVTPWIQAEQDAAYYGGNNQYHNDKAPRELVHETLEQVGKAVQGNEERYDQRDPYDLDGDGNVMEPDGLLDNLMLVHSGIGEEAGGGELGEDAIWSHRWTLKQPTEIPGTSLKAYDYMIQPEDGAVGVFAHEYGHNLGLPDLYDTIRSGLGSPVGSWSLMSAGSWNGKILGTEPTGFDPWSKMYLQATFGGKWITPVEVDYEDIQGKQQVFLNQASSLNPRRTVLKVNLPDVEKEPPTQPQYGDHAYFSDYGDDLNTKMTSGEIDLTGADSAALSFDSWRQIETGYDYLYIHVIDTATGEKTQLKAYDDTTGGEWIKEELDLSDFVGKKIQLQFNYVTDGGLAMDGFYVDNIAVEADGKTVFEDDAEGEPKFQLEGFKHFDGSGEMFPSYYLVEWRTHHGTDKGLAHLRRGSSFITYDPGMLVWHYDGRYAKGADNHTGNHPGEGFFGVVDAHQRVHYWNNDPDSPATDRYQVLDAAFGFNETSGVDIENYYTYGDMHYPSLPGIPVFYDGNDYSMPGAEDVGKILPQLGLQFELKKELRKGKSALIEVSKR</sequence>
<keyword evidence="1" id="KW-0732">Signal</keyword>
<evidence type="ECO:0000256" key="1">
    <source>
        <dbReference type="SAM" id="SignalP"/>
    </source>
</evidence>
<gene>
    <name evidence="4" type="ORF">C8P63_11910</name>
</gene>
<dbReference type="PANTHER" id="PTHR41775:SF1">
    <property type="entry name" value="PEPTIDASE M6-LIKE DOMAIN-CONTAINING PROTEIN"/>
    <property type="match status" value="1"/>
</dbReference>
<feature type="signal peptide" evidence="1">
    <location>
        <begin position="1"/>
        <end position="27"/>
    </location>
</feature>
<dbReference type="InterPro" id="IPR048665">
    <property type="entry name" value="InhA-like_VEG"/>
</dbReference>
<evidence type="ECO:0000259" key="2">
    <source>
        <dbReference type="Pfam" id="PF05547"/>
    </source>
</evidence>
<accession>A0A2T6BGV3</accession>
<dbReference type="OrthoDB" id="275270at2"/>
<dbReference type="EMBL" id="QBKR01000019">
    <property type="protein sequence ID" value="PTX55303.1"/>
    <property type="molecule type" value="Genomic_DNA"/>
</dbReference>
<dbReference type="NCBIfam" id="TIGR03296">
    <property type="entry name" value="M6dom_TIGR03296"/>
    <property type="match status" value="1"/>
</dbReference>
<name>A0A2T6BGV3_9BACL</name>
<dbReference type="PANTHER" id="PTHR41775">
    <property type="entry name" value="SECRETED PROTEIN-RELATED"/>
    <property type="match status" value="1"/>
</dbReference>
<feature type="domain" description="Immune inhibitor A-like metallopeptidase VEG" evidence="3">
    <location>
        <begin position="591"/>
        <end position="745"/>
    </location>
</feature>
<dbReference type="Proteomes" id="UP000244240">
    <property type="component" value="Unassembled WGS sequence"/>
</dbReference>
<dbReference type="Pfam" id="PF05547">
    <property type="entry name" value="Peptidase_M6"/>
    <property type="match status" value="1"/>
</dbReference>
<evidence type="ECO:0000313" key="5">
    <source>
        <dbReference type="Proteomes" id="UP000244240"/>
    </source>
</evidence>
<organism evidence="4 5">
    <name type="scientific">Melghirimyces profundicolus</name>
    <dbReference type="NCBI Taxonomy" id="1242148"/>
    <lineage>
        <taxon>Bacteria</taxon>
        <taxon>Bacillati</taxon>
        <taxon>Bacillota</taxon>
        <taxon>Bacilli</taxon>
        <taxon>Bacillales</taxon>
        <taxon>Thermoactinomycetaceae</taxon>
        <taxon>Melghirimyces</taxon>
    </lineage>
</organism>
<evidence type="ECO:0000259" key="3">
    <source>
        <dbReference type="Pfam" id="PF20774"/>
    </source>
</evidence>
<dbReference type="GO" id="GO:0008233">
    <property type="term" value="F:peptidase activity"/>
    <property type="evidence" value="ECO:0007669"/>
    <property type="project" value="InterPro"/>
</dbReference>
<dbReference type="GO" id="GO:0006508">
    <property type="term" value="P:proteolysis"/>
    <property type="evidence" value="ECO:0007669"/>
    <property type="project" value="InterPro"/>
</dbReference>
<dbReference type="Pfam" id="PF20773">
    <property type="entry name" value="InhA-like_MAM"/>
    <property type="match status" value="1"/>
</dbReference>
<reference evidence="4 5" key="1">
    <citation type="submission" date="2018-04" db="EMBL/GenBank/DDBJ databases">
        <title>Genomic Encyclopedia of Archaeal and Bacterial Type Strains, Phase II (KMG-II): from individual species to whole genera.</title>
        <authorList>
            <person name="Goeker M."/>
        </authorList>
    </citation>
    <scope>NUCLEOTIDE SEQUENCE [LARGE SCALE GENOMIC DNA]</scope>
    <source>
        <strain evidence="4 5">DSM 45787</strain>
    </source>
</reference>
<feature type="domain" description="Peptidase M6-like" evidence="2">
    <location>
        <begin position="127"/>
        <end position="396"/>
    </location>
</feature>
<keyword evidence="5" id="KW-1185">Reference proteome</keyword>
<dbReference type="Pfam" id="PF20774">
    <property type="entry name" value="InhA-like_VEG"/>
    <property type="match status" value="1"/>
</dbReference>
<protein>
    <submittedName>
        <fullName evidence="4">Immune inhibitor A</fullName>
    </submittedName>
</protein>
<proteinExistence type="predicted"/>
<feature type="chain" id="PRO_5038358889" evidence="1">
    <location>
        <begin position="28"/>
        <end position="754"/>
    </location>
</feature>
<dbReference type="InterPro" id="IPR012300">
    <property type="entry name" value="Pept_M6_InhA"/>
</dbReference>
<dbReference type="AlphaFoldDB" id="A0A2T6BGV3"/>
<evidence type="ECO:0000313" key="4">
    <source>
        <dbReference type="EMBL" id="PTX55303.1"/>
    </source>
</evidence>